<dbReference type="AlphaFoldDB" id="A0A484MH62"/>
<evidence type="ECO:0000313" key="2">
    <source>
        <dbReference type="EMBL" id="VFQ87799.1"/>
    </source>
</evidence>
<gene>
    <name evidence="2" type="ORF">CCAM_LOCUS29575</name>
</gene>
<feature type="region of interest" description="Disordered" evidence="1">
    <location>
        <begin position="1"/>
        <end position="49"/>
    </location>
</feature>
<sequence>MSSQGPVQVSPLSCPRTELPRTKHPVMAPQSPDDESPLKKPPPNSLLHAPIAPGIGEVWRSKKVDGIQILE</sequence>
<protein>
    <submittedName>
        <fullName evidence="2">Uncharacterized protein</fullName>
    </submittedName>
</protein>
<organism evidence="2 3">
    <name type="scientific">Cuscuta campestris</name>
    <dbReference type="NCBI Taxonomy" id="132261"/>
    <lineage>
        <taxon>Eukaryota</taxon>
        <taxon>Viridiplantae</taxon>
        <taxon>Streptophyta</taxon>
        <taxon>Embryophyta</taxon>
        <taxon>Tracheophyta</taxon>
        <taxon>Spermatophyta</taxon>
        <taxon>Magnoliopsida</taxon>
        <taxon>eudicotyledons</taxon>
        <taxon>Gunneridae</taxon>
        <taxon>Pentapetalae</taxon>
        <taxon>asterids</taxon>
        <taxon>lamiids</taxon>
        <taxon>Solanales</taxon>
        <taxon>Convolvulaceae</taxon>
        <taxon>Cuscuteae</taxon>
        <taxon>Cuscuta</taxon>
        <taxon>Cuscuta subgen. Grammica</taxon>
        <taxon>Cuscuta sect. Cleistogrammica</taxon>
    </lineage>
</organism>
<dbReference type="EMBL" id="OOIL02003381">
    <property type="protein sequence ID" value="VFQ87799.1"/>
    <property type="molecule type" value="Genomic_DNA"/>
</dbReference>
<keyword evidence="3" id="KW-1185">Reference proteome</keyword>
<name>A0A484MH62_9ASTE</name>
<reference evidence="2 3" key="1">
    <citation type="submission" date="2018-04" db="EMBL/GenBank/DDBJ databases">
        <authorList>
            <person name="Vogel A."/>
        </authorList>
    </citation>
    <scope>NUCLEOTIDE SEQUENCE [LARGE SCALE GENOMIC DNA]</scope>
</reference>
<evidence type="ECO:0000256" key="1">
    <source>
        <dbReference type="SAM" id="MobiDB-lite"/>
    </source>
</evidence>
<proteinExistence type="predicted"/>
<feature type="compositionally biased region" description="Polar residues" evidence="1">
    <location>
        <begin position="1"/>
        <end position="11"/>
    </location>
</feature>
<accession>A0A484MH62</accession>
<dbReference type="Proteomes" id="UP000595140">
    <property type="component" value="Unassembled WGS sequence"/>
</dbReference>
<evidence type="ECO:0000313" key="3">
    <source>
        <dbReference type="Proteomes" id="UP000595140"/>
    </source>
</evidence>